<reference evidence="3 4" key="1">
    <citation type="submission" date="2021-08" db="EMBL/GenBank/DDBJ databases">
        <authorList>
            <person name="Peeters C."/>
        </authorList>
    </citation>
    <scope>NUCLEOTIDE SEQUENCE [LARGE SCALE GENOMIC DNA]</scope>
    <source>
        <strain evidence="3 4">LMG 21510</strain>
    </source>
</reference>
<evidence type="ECO:0000259" key="2">
    <source>
        <dbReference type="Pfam" id="PF13098"/>
    </source>
</evidence>
<dbReference type="Pfam" id="PF13098">
    <property type="entry name" value="Thioredoxin_2"/>
    <property type="match status" value="1"/>
</dbReference>
<dbReference type="InterPro" id="IPR036249">
    <property type="entry name" value="Thioredoxin-like_sf"/>
</dbReference>
<dbReference type="InterPro" id="IPR012336">
    <property type="entry name" value="Thioredoxin-like_fold"/>
</dbReference>
<comment type="caution">
    <text evidence="3">The sequence shown here is derived from an EMBL/GenBank/DDBJ whole genome shotgun (WGS) entry which is preliminary data.</text>
</comment>
<keyword evidence="1" id="KW-0732">Signal</keyword>
<gene>
    <name evidence="3" type="ORF">LMG21510_02850</name>
</gene>
<evidence type="ECO:0000313" key="4">
    <source>
        <dbReference type="Proteomes" id="UP000721236"/>
    </source>
</evidence>
<dbReference type="Proteomes" id="UP000721236">
    <property type="component" value="Unassembled WGS sequence"/>
</dbReference>
<proteinExistence type="predicted"/>
<sequence>MPLPALRAVPFIHLRARFRSGACAAALLGIAAIATTAPCTASAATAGVAHLPSVTDLAADTAAAARRGEPLVVLVSLPDCKYCDAVRRSYLSPQAAAGEIVARELDMSAATPLRDADGRMTTARDWARARNVRVAPTVMFLDARGRPVAAPLLGMQPDFYGAYLEQALDQARAAIAAAR</sequence>
<dbReference type="EMBL" id="CAJZAH010000002">
    <property type="protein sequence ID" value="CAG9175359.1"/>
    <property type="molecule type" value="Genomic_DNA"/>
</dbReference>
<feature type="domain" description="Thioredoxin-like fold" evidence="2">
    <location>
        <begin position="64"/>
        <end position="154"/>
    </location>
</feature>
<feature type="signal peptide" evidence="1">
    <location>
        <begin position="1"/>
        <end position="43"/>
    </location>
</feature>
<protein>
    <recommendedName>
        <fullName evidence="2">Thioredoxin-like fold domain-containing protein</fullName>
    </recommendedName>
</protein>
<accession>A0ABM8X625</accession>
<dbReference type="SUPFAM" id="SSF52833">
    <property type="entry name" value="Thioredoxin-like"/>
    <property type="match status" value="1"/>
</dbReference>
<keyword evidence="4" id="KW-1185">Reference proteome</keyword>
<evidence type="ECO:0000313" key="3">
    <source>
        <dbReference type="EMBL" id="CAG9175359.1"/>
    </source>
</evidence>
<dbReference type="RefSeq" id="WP_224042317.1">
    <property type="nucleotide sequence ID" value="NZ_CAJZAH010000002.1"/>
</dbReference>
<feature type="chain" id="PRO_5046496857" description="Thioredoxin-like fold domain-containing protein" evidence="1">
    <location>
        <begin position="44"/>
        <end position="179"/>
    </location>
</feature>
<organism evidence="3 4">
    <name type="scientific">Cupriavidus respiraculi</name>
    <dbReference type="NCBI Taxonomy" id="195930"/>
    <lineage>
        <taxon>Bacteria</taxon>
        <taxon>Pseudomonadati</taxon>
        <taxon>Pseudomonadota</taxon>
        <taxon>Betaproteobacteria</taxon>
        <taxon>Burkholderiales</taxon>
        <taxon>Burkholderiaceae</taxon>
        <taxon>Cupriavidus</taxon>
    </lineage>
</organism>
<evidence type="ECO:0000256" key="1">
    <source>
        <dbReference type="SAM" id="SignalP"/>
    </source>
</evidence>
<dbReference type="Gene3D" id="3.40.30.10">
    <property type="entry name" value="Glutaredoxin"/>
    <property type="match status" value="1"/>
</dbReference>
<name>A0ABM8X625_9BURK</name>